<gene>
    <name evidence="2" type="ORF">I7V27_07960</name>
</gene>
<dbReference type="Pfam" id="PF07728">
    <property type="entry name" value="AAA_5"/>
    <property type="match status" value="1"/>
</dbReference>
<name>A0AAP2ACK0_LELAM</name>
<feature type="domain" description="ATPase dynein-related AAA" evidence="1">
    <location>
        <begin position="203"/>
        <end position="363"/>
    </location>
</feature>
<dbReference type="InterPro" id="IPR027417">
    <property type="entry name" value="P-loop_NTPase"/>
</dbReference>
<dbReference type="GO" id="GO:0005524">
    <property type="term" value="F:ATP binding"/>
    <property type="evidence" value="ECO:0007669"/>
    <property type="project" value="InterPro"/>
</dbReference>
<protein>
    <submittedName>
        <fullName evidence="2">AAA family ATPase</fullName>
    </submittedName>
</protein>
<sequence>MPSTQIQLLQQLNSTWNEDSDFKVNFLNTGSFFEISNSAHKAHDVSFQSILQALRDILSNPQAKHFINCSQRSPAPFNNNVQEARDLFDDCQGVAGVAQCTEWKYFEKLIRVLGERVFTHPRAKVAAQEQSKLFFNAISRVVHIANGLSPIDLDNRIPFTDTNIDSSINFLEIAIEDCTLTIPTTILAGTIDNNSNVEGQLNTIFLGAPGTGKSWAIEQQTLGSIKIRTVFHPETQYSDFVGSLRPKMEDFGSGRTVGYSFRPGPFTNAYIEAKKNPSQRVYLVIEEINRAPAASVFGDLFQLIEPDTTYEIDIDPDMLDYINGNISPQRIEKLTIPPNLTLLATMNSSDQGVNTLDTAFKRRWAIKYMPIDYSNATSGLLSIPILGTHILIEWRDFSKIINQKLMEIDVPEDRLLGHRFLSIGEIADISSSRDTLRYKLLVYLWDDVLRHGRRQSIFAAEVNGIPLTTFGQLVAAYSDGYSIFKEEVEELLAAAGQIQQVDN</sequence>
<organism evidence="2 3">
    <name type="scientific">Lelliottia amnigena</name>
    <name type="common">Enterobacter amnigenus</name>
    <dbReference type="NCBI Taxonomy" id="61646"/>
    <lineage>
        <taxon>Bacteria</taxon>
        <taxon>Pseudomonadati</taxon>
        <taxon>Pseudomonadota</taxon>
        <taxon>Gammaproteobacteria</taxon>
        <taxon>Enterobacterales</taxon>
        <taxon>Enterobacteriaceae</taxon>
        <taxon>Lelliottia</taxon>
    </lineage>
</organism>
<reference evidence="2" key="1">
    <citation type="submission" date="2020-12" db="EMBL/GenBank/DDBJ databases">
        <title>Draft genome sequence of Enterobacter spp., Lelliottia spp. and Serratia spp. isolated from drinking water reservoirs and lakes.</title>
        <authorList>
            <person name="Reitter C."/>
            <person name="Neuhaus K."/>
            <person name="Huegler M."/>
        </authorList>
    </citation>
    <scope>NUCLEOTIDE SEQUENCE</scope>
    <source>
        <strain evidence="2">TZW15</strain>
    </source>
</reference>
<proteinExistence type="predicted"/>
<dbReference type="SUPFAM" id="SSF52540">
    <property type="entry name" value="P-loop containing nucleoside triphosphate hydrolases"/>
    <property type="match status" value="1"/>
</dbReference>
<dbReference type="InterPro" id="IPR052934">
    <property type="entry name" value="Methyl-DNA_Rec/Restrict_Enz"/>
</dbReference>
<evidence type="ECO:0000313" key="2">
    <source>
        <dbReference type="EMBL" id="MBL5934398.1"/>
    </source>
</evidence>
<evidence type="ECO:0000259" key="1">
    <source>
        <dbReference type="Pfam" id="PF07728"/>
    </source>
</evidence>
<dbReference type="GO" id="GO:0016887">
    <property type="term" value="F:ATP hydrolysis activity"/>
    <property type="evidence" value="ECO:0007669"/>
    <property type="project" value="InterPro"/>
</dbReference>
<dbReference type="Proteomes" id="UP000653275">
    <property type="component" value="Unassembled WGS sequence"/>
</dbReference>
<accession>A0AAP2ACK0</accession>
<dbReference type="PANTHER" id="PTHR37291">
    <property type="entry name" value="5-METHYLCYTOSINE-SPECIFIC RESTRICTION ENZYME B"/>
    <property type="match status" value="1"/>
</dbReference>
<dbReference type="InterPro" id="IPR011704">
    <property type="entry name" value="ATPase_dyneun-rel_AAA"/>
</dbReference>
<dbReference type="PANTHER" id="PTHR37291:SF1">
    <property type="entry name" value="TYPE IV METHYL-DIRECTED RESTRICTION ENZYME ECOKMCRB SUBUNIT"/>
    <property type="match status" value="1"/>
</dbReference>
<dbReference type="RefSeq" id="WP_165500962.1">
    <property type="nucleotide sequence ID" value="NZ_JAENMR010000003.1"/>
</dbReference>
<evidence type="ECO:0000313" key="3">
    <source>
        <dbReference type="Proteomes" id="UP000653275"/>
    </source>
</evidence>
<dbReference type="EMBL" id="JAENMS010000003">
    <property type="protein sequence ID" value="MBL5934398.1"/>
    <property type="molecule type" value="Genomic_DNA"/>
</dbReference>
<dbReference type="Gene3D" id="3.40.50.300">
    <property type="entry name" value="P-loop containing nucleotide triphosphate hydrolases"/>
    <property type="match status" value="1"/>
</dbReference>
<comment type="caution">
    <text evidence="2">The sequence shown here is derived from an EMBL/GenBank/DDBJ whole genome shotgun (WGS) entry which is preliminary data.</text>
</comment>
<dbReference type="AlphaFoldDB" id="A0AAP2ACK0"/>